<name>A0A177NC33_9GAMM</name>
<evidence type="ECO:0000256" key="6">
    <source>
        <dbReference type="ARBA" id="ARBA00022989"/>
    </source>
</evidence>
<dbReference type="PANTHER" id="PTHR33529">
    <property type="entry name" value="SLR0882 PROTEIN-RELATED"/>
    <property type="match status" value="1"/>
</dbReference>
<evidence type="ECO:0000256" key="7">
    <source>
        <dbReference type="ARBA" id="ARBA00023136"/>
    </source>
</evidence>
<organism evidence="10 11">
    <name type="scientific">Methylomonas lenta</name>
    <dbReference type="NCBI Taxonomy" id="980561"/>
    <lineage>
        <taxon>Bacteria</taxon>
        <taxon>Pseudomonadati</taxon>
        <taxon>Pseudomonadota</taxon>
        <taxon>Gammaproteobacteria</taxon>
        <taxon>Methylococcales</taxon>
        <taxon>Methylococcaceae</taxon>
        <taxon>Methylomonas</taxon>
    </lineage>
</organism>
<comment type="subcellular location">
    <subcellularLocation>
        <location evidence="2">Cell membrane</location>
        <topology evidence="2">Multi-pass membrane protein</topology>
    </subcellularLocation>
</comment>
<evidence type="ECO:0000256" key="5">
    <source>
        <dbReference type="ARBA" id="ARBA00022692"/>
    </source>
</evidence>
<protein>
    <submittedName>
        <fullName evidence="10">LPS export ABC transporter permease LptG</fullName>
    </submittedName>
</protein>
<evidence type="ECO:0000313" key="11">
    <source>
        <dbReference type="Proteomes" id="UP000078476"/>
    </source>
</evidence>
<evidence type="ECO:0000256" key="4">
    <source>
        <dbReference type="ARBA" id="ARBA00022475"/>
    </source>
</evidence>
<evidence type="ECO:0000256" key="2">
    <source>
        <dbReference type="ARBA" id="ARBA00004651"/>
    </source>
</evidence>
<dbReference type="AlphaFoldDB" id="A0A177NC33"/>
<dbReference type="GO" id="GO:0043190">
    <property type="term" value="C:ATP-binding cassette (ABC) transporter complex"/>
    <property type="evidence" value="ECO:0007669"/>
    <property type="project" value="InterPro"/>
</dbReference>
<dbReference type="STRING" id="980561.A1359_00770"/>
<keyword evidence="7 9" id="KW-0472">Membrane</keyword>
<accession>A0A177NC33</accession>
<evidence type="ECO:0000256" key="3">
    <source>
        <dbReference type="ARBA" id="ARBA00007725"/>
    </source>
</evidence>
<sequence>MNVLTLYIVKEVTKGSLLAVLLLLTLFNLFTFSDELKDLGNGNYGLKQILMYVALTSPRVFYDLVPSAALLGSLFVVGAMANNREIVAIRAAGLSTAWIIRSIMLAGLVLVIVAVFVGEFVAPASERAAQILKNTAQNNGVVMRSQYGMWLREGNRFINVRKVDDDGSLGDIRVYEIDEQHRLDRITQAEHATFLGDKKWQLNNVKQTFVTPKQINADNLPEMSWQSSIDSDLLKVAVVNSDNMSLYDLFMYIDFLKKNNQKSQNYELAFWGRLVNPFVTFVMLMVSAPFVIGIGRGISTGGRIMMGVLIGMGFNIVDQITGHLGLVYEINPMLMAVLPSSLMFCIAVFAVWRVS</sequence>
<feature type="transmembrane region" description="Helical" evidence="9">
    <location>
        <begin position="304"/>
        <end position="327"/>
    </location>
</feature>
<feature type="transmembrane region" description="Helical" evidence="9">
    <location>
        <begin position="270"/>
        <end position="292"/>
    </location>
</feature>
<dbReference type="PANTHER" id="PTHR33529:SF2">
    <property type="entry name" value="LIPOPOLYSACCHARIDE EXPORT SYSTEM PERMEASE PROTEIN LPTG"/>
    <property type="match status" value="1"/>
</dbReference>
<dbReference type="NCBIfam" id="TIGR04408">
    <property type="entry name" value="LptG_lptG"/>
    <property type="match status" value="1"/>
</dbReference>
<keyword evidence="4" id="KW-1003">Cell membrane</keyword>
<comment type="caution">
    <text evidence="10">The sequence shown here is derived from an EMBL/GenBank/DDBJ whole genome shotgun (WGS) entry which is preliminary data.</text>
</comment>
<evidence type="ECO:0000256" key="9">
    <source>
        <dbReference type="SAM" id="Phobius"/>
    </source>
</evidence>
<dbReference type="EMBL" id="LUUI01000102">
    <property type="protein sequence ID" value="OAI15455.1"/>
    <property type="molecule type" value="Genomic_DNA"/>
</dbReference>
<dbReference type="InterPro" id="IPR030923">
    <property type="entry name" value="LptG"/>
</dbReference>
<keyword evidence="5 9" id="KW-0812">Transmembrane</keyword>
<dbReference type="OrthoDB" id="9776227at2"/>
<comment type="function">
    <text evidence="1">Part of the ABC transporter complex LptBFG involved in the translocation of lipopolysaccharide (LPS) from the inner membrane to the outer membrane.</text>
</comment>
<evidence type="ECO:0000313" key="10">
    <source>
        <dbReference type="EMBL" id="OAI15455.1"/>
    </source>
</evidence>
<keyword evidence="6 9" id="KW-1133">Transmembrane helix</keyword>
<feature type="transmembrane region" description="Helical" evidence="9">
    <location>
        <begin position="333"/>
        <end position="352"/>
    </location>
</feature>
<keyword evidence="11" id="KW-1185">Reference proteome</keyword>
<dbReference type="InterPro" id="IPR005495">
    <property type="entry name" value="LptG/LptF_permease"/>
</dbReference>
<comment type="similarity">
    <text evidence="3">Belongs to the LptF/LptG family.</text>
</comment>
<evidence type="ECO:0000256" key="1">
    <source>
        <dbReference type="ARBA" id="ARBA00002265"/>
    </source>
</evidence>
<reference evidence="10 11" key="1">
    <citation type="submission" date="2016-03" db="EMBL/GenBank/DDBJ databases">
        <authorList>
            <person name="Ploux O."/>
        </authorList>
    </citation>
    <scope>NUCLEOTIDE SEQUENCE [LARGE SCALE GENOMIC DNA]</scope>
    <source>
        <strain evidence="10 11">R-45370</strain>
    </source>
</reference>
<dbReference type="GO" id="GO:0055085">
    <property type="term" value="P:transmembrane transport"/>
    <property type="evidence" value="ECO:0007669"/>
    <property type="project" value="InterPro"/>
</dbReference>
<feature type="transmembrane region" description="Helical" evidence="9">
    <location>
        <begin position="12"/>
        <end position="32"/>
    </location>
</feature>
<gene>
    <name evidence="10" type="ORF">A1359_00770</name>
</gene>
<comment type="subunit">
    <text evidence="8">Component of the lipopolysaccharide transport and assembly complex. The LptBFG transporter is composed of two ATP-binding proteins (LptB) and two transmembrane proteins (LptF and LptG).</text>
</comment>
<dbReference type="Proteomes" id="UP000078476">
    <property type="component" value="Unassembled WGS sequence"/>
</dbReference>
<dbReference type="RefSeq" id="WP_066982385.1">
    <property type="nucleotide sequence ID" value="NZ_LUUI01000102.1"/>
</dbReference>
<feature type="transmembrane region" description="Helical" evidence="9">
    <location>
        <begin position="102"/>
        <end position="122"/>
    </location>
</feature>
<dbReference type="Pfam" id="PF03739">
    <property type="entry name" value="LptF_LptG"/>
    <property type="match status" value="1"/>
</dbReference>
<evidence type="ECO:0000256" key="8">
    <source>
        <dbReference type="ARBA" id="ARBA00026081"/>
    </source>
</evidence>
<feature type="transmembrane region" description="Helical" evidence="9">
    <location>
        <begin position="60"/>
        <end position="81"/>
    </location>
</feature>
<proteinExistence type="inferred from homology"/>
<dbReference type="GO" id="GO:0015920">
    <property type="term" value="P:lipopolysaccharide transport"/>
    <property type="evidence" value="ECO:0007669"/>
    <property type="project" value="TreeGrafter"/>
</dbReference>